<dbReference type="InterPro" id="IPR006626">
    <property type="entry name" value="PbH1"/>
</dbReference>
<dbReference type="InterPro" id="IPR011050">
    <property type="entry name" value="Pectin_lyase_fold/virulence"/>
</dbReference>
<evidence type="ECO:0000313" key="2">
    <source>
        <dbReference type="EMBL" id="ETA66951.1"/>
    </source>
</evidence>
<dbReference type="InterPro" id="IPR013783">
    <property type="entry name" value="Ig-like_fold"/>
</dbReference>
<dbReference type="Pfam" id="PF18911">
    <property type="entry name" value="PKD_4"/>
    <property type="match status" value="1"/>
</dbReference>
<dbReference type="AlphaFoldDB" id="W9DU55"/>
<name>W9DU55_METTI</name>
<dbReference type="InterPro" id="IPR039448">
    <property type="entry name" value="Beta_helix"/>
</dbReference>
<dbReference type="InterPro" id="IPR000601">
    <property type="entry name" value="PKD_dom"/>
</dbReference>
<protein>
    <submittedName>
        <fullName evidence="2">PDK repeat-containing protein</fullName>
    </submittedName>
</protein>
<dbReference type="Proteomes" id="UP000019483">
    <property type="component" value="Unassembled WGS sequence"/>
</dbReference>
<sequence>MKIGKVIWVVFTLSIIFMCIGFAEASTLVVDCNYAENSGGVSVASTIVVYPTIQDAIDDALPGDTISVMPGIYEESITVNKSVKLQAPEGATIKCPQSPEIITIAESSKTFEYVVGLLGGTYSSSNDTVYGSECITVEMSGFTIDANNFAPSQRWSSVICRNVNRDNSEILSSIHDNNFVNILVDGKETFGILGYGSMNITIQDNLIDQFARGGIGLYSGDNEVIGNTVIGPYNGDNITWAPNGIQFGYAASGLIQGNNVSHCGWPGTDWSGTAIMVVDTSNVTVDANYVHDNEVAISVTDFPVALYGSPWENTCSDIKVTNNLVENNEYGIDIANGVDTIDIENNDILNNLYDGISVYDYEVWYPEYDIPDPVNVGIHNNNIAGNGDSGLYVDVNITEVNAALNWWGDATGPYHETTNSVGTGDNVTDNAVYSPWLGAEFDTTPMTYYVTPYGSIQDAIEVADPVDTIYLLPGTYSENIDVNRKVSLVGSGSGDDPLVDSILQKNVDERIVKLSASGASEEDTVLIKNIRVVPDGVYGFEVHNNDSVSYIEFDNVNVVGATTHTVENEIGLKVATDASLSYFVVKDSTFDNCDYGWYFAKTVDINETSNVQFVTVDDSSFSENDYKGIYVEKLSDSTFNNVLVDNNGKSDFWNQIWNGGFDINLKAGNYANLVFNNLTVTNNGLGYNEGAGIMIKARDDGSYISPNDAVLDGVQINGGNYSFNERGIRIGEPDKNNAGPINVVITGANITDNVQTYSGTDGSAYGGVVNHALEEINATYNWWGDDSGPYHETTNPSGVGNAVNDNVDYIPWVATVIPVPECDFTANVTSGNISLTVQFSDISTNNPDSWEWDFGDGTSLSTEQNPVHVYSEEENYTVSLNVSNHGGYDMESKVGFITVADWNPWNDPDSDRGSYISQDEVMIAVSYWKSNYVIPETGHSISQDEIMLIISNWKCNYSM</sequence>
<dbReference type="FunFam" id="2.60.40.10:FF:000270">
    <property type="entry name" value="Cell surface protein"/>
    <property type="match status" value="1"/>
</dbReference>
<dbReference type="PROSITE" id="PS50093">
    <property type="entry name" value="PKD"/>
    <property type="match status" value="1"/>
</dbReference>
<evidence type="ECO:0000313" key="3">
    <source>
        <dbReference type="Proteomes" id="UP000019483"/>
    </source>
</evidence>
<feature type="domain" description="PKD" evidence="1">
    <location>
        <begin position="820"/>
        <end position="887"/>
    </location>
</feature>
<gene>
    <name evidence="2" type="ORF">MettiDRAFT_0354</name>
</gene>
<evidence type="ECO:0000259" key="1">
    <source>
        <dbReference type="PROSITE" id="PS50093"/>
    </source>
</evidence>
<dbReference type="SUPFAM" id="SSF49299">
    <property type="entry name" value="PKD domain"/>
    <property type="match status" value="1"/>
</dbReference>
<dbReference type="RefSeq" id="WP_023844087.1">
    <property type="nucleotide sequence ID" value="NZ_AZAJ01000001.1"/>
</dbReference>
<dbReference type="SMART" id="SM00710">
    <property type="entry name" value="PbH1"/>
    <property type="match status" value="13"/>
</dbReference>
<dbReference type="InterPro" id="IPR012334">
    <property type="entry name" value="Pectin_lyas_fold"/>
</dbReference>
<reference evidence="2 3" key="1">
    <citation type="submission" date="2013-08" db="EMBL/GenBank/DDBJ databases">
        <authorList>
            <consortium name="DOE Joint Genome Institute"/>
            <person name="Eisen J."/>
            <person name="Huntemann M."/>
            <person name="Han J."/>
            <person name="Chen A."/>
            <person name="Kyrpides N."/>
            <person name="Mavromatis K."/>
            <person name="Markowitz V."/>
            <person name="Palaniappan K."/>
            <person name="Ivanova N."/>
            <person name="Schaumberg A."/>
            <person name="Pati A."/>
            <person name="Liolios K."/>
            <person name="Nordberg H.P."/>
            <person name="Cantor M.N."/>
            <person name="Hua S.X."/>
            <person name="Woyke T."/>
        </authorList>
    </citation>
    <scope>NUCLEOTIDE SEQUENCE [LARGE SCALE GENOMIC DNA]</scope>
    <source>
        <strain evidence="2 3">DSM 2278</strain>
    </source>
</reference>
<dbReference type="SMART" id="SM00089">
    <property type="entry name" value="PKD"/>
    <property type="match status" value="1"/>
</dbReference>
<dbReference type="Gene3D" id="2.160.20.10">
    <property type="entry name" value="Single-stranded right-handed beta-helix, Pectin lyase-like"/>
    <property type="match status" value="3"/>
</dbReference>
<keyword evidence="3" id="KW-1185">Reference proteome</keyword>
<dbReference type="Gene3D" id="2.60.40.10">
    <property type="entry name" value="Immunoglobulins"/>
    <property type="match status" value="1"/>
</dbReference>
<dbReference type="EMBL" id="AZAJ01000001">
    <property type="protein sequence ID" value="ETA66951.1"/>
    <property type="molecule type" value="Genomic_DNA"/>
</dbReference>
<dbReference type="CDD" id="cd00146">
    <property type="entry name" value="PKD"/>
    <property type="match status" value="1"/>
</dbReference>
<dbReference type="SUPFAM" id="SSF51126">
    <property type="entry name" value="Pectin lyase-like"/>
    <property type="match status" value="2"/>
</dbReference>
<proteinExistence type="predicted"/>
<comment type="caution">
    <text evidence="2">The sequence shown here is derived from an EMBL/GenBank/DDBJ whole genome shotgun (WGS) entry which is preliminary data.</text>
</comment>
<dbReference type="InterPro" id="IPR035986">
    <property type="entry name" value="PKD_dom_sf"/>
</dbReference>
<dbReference type="STRING" id="1090322.MettiDRAFT_0354"/>
<accession>W9DU55</accession>
<dbReference type="InterPro" id="IPR022409">
    <property type="entry name" value="PKD/Chitinase_dom"/>
</dbReference>
<dbReference type="Pfam" id="PF13229">
    <property type="entry name" value="Beta_helix"/>
    <property type="match status" value="1"/>
</dbReference>
<dbReference type="OrthoDB" id="125336at2157"/>
<organism evidence="2 3">
    <name type="scientific">Methanolobus tindarius DSM 2278</name>
    <dbReference type="NCBI Taxonomy" id="1090322"/>
    <lineage>
        <taxon>Archaea</taxon>
        <taxon>Methanobacteriati</taxon>
        <taxon>Methanobacteriota</taxon>
        <taxon>Stenosarchaea group</taxon>
        <taxon>Methanomicrobia</taxon>
        <taxon>Methanosarcinales</taxon>
        <taxon>Methanosarcinaceae</taxon>
        <taxon>Methanolobus</taxon>
    </lineage>
</organism>